<gene>
    <name evidence="4" type="ORF">FC75_GL000468</name>
</gene>
<dbReference type="PANTHER" id="PTHR45586">
    <property type="entry name" value="TPR REPEAT-CONTAINING PROTEIN PA4667"/>
    <property type="match status" value="1"/>
</dbReference>
<dbReference type="Pfam" id="PF13174">
    <property type="entry name" value="TPR_6"/>
    <property type="match status" value="1"/>
</dbReference>
<dbReference type="SUPFAM" id="SSF48452">
    <property type="entry name" value="TPR-like"/>
    <property type="match status" value="2"/>
</dbReference>
<dbReference type="EMBL" id="AYZJ01000084">
    <property type="protein sequence ID" value="KRN18700.1"/>
    <property type="molecule type" value="Genomic_DNA"/>
</dbReference>
<dbReference type="STRING" id="1423730.FC75_GL000468"/>
<keyword evidence="2 3" id="KW-0802">TPR repeat</keyword>
<accession>A0A0R2F1P1</accession>
<dbReference type="PROSITE" id="PS50005">
    <property type="entry name" value="TPR"/>
    <property type="match status" value="1"/>
</dbReference>
<dbReference type="Pfam" id="PF13181">
    <property type="entry name" value="TPR_8"/>
    <property type="match status" value="1"/>
</dbReference>
<dbReference type="InterPro" id="IPR051012">
    <property type="entry name" value="CellSynth/LPSAsmb/PSIAsmb"/>
</dbReference>
<name>A0A0R2F1P1_9LACO</name>
<evidence type="ECO:0000256" key="2">
    <source>
        <dbReference type="ARBA" id="ARBA00022803"/>
    </source>
</evidence>
<reference evidence="4 5" key="1">
    <citation type="journal article" date="2015" name="Genome Announc.">
        <title>Expanding the biotechnology potential of lactobacilli through comparative genomics of 213 strains and associated genera.</title>
        <authorList>
            <person name="Sun Z."/>
            <person name="Harris H.M."/>
            <person name="McCann A."/>
            <person name="Guo C."/>
            <person name="Argimon S."/>
            <person name="Zhang W."/>
            <person name="Yang X."/>
            <person name="Jeffery I.B."/>
            <person name="Cooney J.C."/>
            <person name="Kagawa T.F."/>
            <person name="Liu W."/>
            <person name="Song Y."/>
            <person name="Salvetti E."/>
            <person name="Wrobel A."/>
            <person name="Rasinkangas P."/>
            <person name="Parkhill J."/>
            <person name="Rea M.C."/>
            <person name="O'Sullivan O."/>
            <person name="Ritari J."/>
            <person name="Douillard F.P."/>
            <person name="Paul Ross R."/>
            <person name="Yang R."/>
            <person name="Briner A.E."/>
            <person name="Felis G.E."/>
            <person name="de Vos W.M."/>
            <person name="Barrangou R."/>
            <person name="Klaenhammer T.R."/>
            <person name="Caufield P.W."/>
            <person name="Cui Y."/>
            <person name="Zhang H."/>
            <person name="O'Toole P.W."/>
        </authorList>
    </citation>
    <scope>NUCLEOTIDE SEQUENCE [LARGE SCALE GENOMIC DNA]</scope>
    <source>
        <strain evidence="4 5">DSM 22697</strain>
    </source>
</reference>
<evidence type="ECO:0000256" key="1">
    <source>
        <dbReference type="ARBA" id="ARBA00022737"/>
    </source>
</evidence>
<dbReference type="PATRIC" id="fig|1423730.4.peg.487"/>
<evidence type="ECO:0000256" key="3">
    <source>
        <dbReference type="PROSITE-ProRule" id="PRU00339"/>
    </source>
</evidence>
<protein>
    <submittedName>
        <fullName evidence="4">TPR repeats containing protein</fullName>
    </submittedName>
</protein>
<comment type="caution">
    <text evidence="4">The sequence shown here is derived from an EMBL/GenBank/DDBJ whole genome shotgun (WGS) entry which is preliminary data.</text>
</comment>
<proteinExistence type="predicted"/>
<dbReference type="Gene3D" id="1.25.40.10">
    <property type="entry name" value="Tetratricopeptide repeat domain"/>
    <property type="match status" value="2"/>
</dbReference>
<dbReference type="Pfam" id="PF25058">
    <property type="entry name" value="ARM_TT21"/>
    <property type="match status" value="1"/>
</dbReference>
<dbReference type="Proteomes" id="UP000050865">
    <property type="component" value="Unassembled WGS sequence"/>
</dbReference>
<sequence length="425" mass="46899">MSYSEQMLAALEKGHMEESRNLFQSVLKHDDDETKYNLAGELYALGFTGQAKRLYQELMGKYPDEDELKTDLADIAVGDGDTDEALNLLAKVTPDSDAYPQALMAEADVYQTQGLYEVAEQKLLEAQKLVPDEPVVTFALGELYFAWGRDDQAALAYSQLINAGVDSLAHVNIKARYAATLAHMGQYEDAVAVYEDVGVAALDPDSLLQLGSLYSQLDQPKDAIETLTGLIEGDPSFANAYLPLAMAQQKNGDEGAALTTVQKGIEQDATNPTLFALGASLAIKEENLDLAENYLKKARAIDPENQAVALSWSNLLLAQHKDEDNVAFLEALDKSDEVDPQIYWNLAKSYDRLDDVDKARENYLLAFNALQDSADFLHDVIDFFQSTGATAELKAALTRYLKLVPDDVDMQDRLDELNDEADDQQ</sequence>
<dbReference type="PANTHER" id="PTHR45586:SF15">
    <property type="entry name" value="TPR REPEAT-CONTAINING PROTEIN YPIA"/>
    <property type="match status" value="1"/>
</dbReference>
<evidence type="ECO:0000313" key="4">
    <source>
        <dbReference type="EMBL" id="KRN18700.1"/>
    </source>
</evidence>
<feature type="repeat" description="TPR" evidence="3">
    <location>
        <begin position="204"/>
        <end position="237"/>
    </location>
</feature>
<dbReference type="SMART" id="SM00028">
    <property type="entry name" value="TPR"/>
    <property type="match status" value="6"/>
</dbReference>
<dbReference type="RefSeq" id="WP_056989881.1">
    <property type="nucleotide sequence ID" value="NZ_AYZJ01000084.1"/>
</dbReference>
<dbReference type="InterPro" id="IPR011990">
    <property type="entry name" value="TPR-like_helical_dom_sf"/>
</dbReference>
<evidence type="ECO:0000313" key="5">
    <source>
        <dbReference type="Proteomes" id="UP000050865"/>
    </source>
</evidence>
<organism evidence="4 5">
    <name type="scientific">Lacticaseibacillus camelliae DSM 22697 = JCM 13995</name>
    <dbReference type="NCBI Taxonomy" id="1423730"/>
    <lineage>
        <taxon>Bacteria</taxon>
        <taxon>Bacillati</taxon>
        <taxon>Bacillota</taxon>
        <taxon>Bacilli</taxon>
        <taxon>Lactobacillales</taxon>
        <taxon>Lactobacillaceae</taxon>
        <taxon>Lacticaseibacillus</taxon>
    </lineage>
</organism>
<dbReference type="InterPro" id="IPR019734">
    <property type="entry name" value="TPR_rpt"/>
</dbReference>
<keyword evidence="1" id="KW-0677">Repeat</keyword>
<dbReference type="AlphaFoldDB" id="A0A0R2F1P1"/>
<keyword evidence="5" id="KW-1185">Reference proteome</keyword>